<dbReference type="Gene3D" id="3.30.70.270">
    <property type="match status" value="1"/>
</dbReference>
<dbReference type="FunFam" id="3.30.70.270:FF:000001">
    <property type="entry name" value="Diguanylate cyclase domain protein"/>
    <property type="match status" value="1"/>
</dbReference>
<dbReference type="AlphaFoldDB" id="A0A2S0VN92"/>
<dbReference type="CDD" id="cd01949">
    <property type="entry name" value="GGDEF"/>
    <property type="match status" value="1"/>
</dbReference>
<dbReference type="InterPro" id="IPR029787">
    <property type="entry name" value="Nucleotide_cyclase"/>
</dbReference>
<organism evidence="4 5">
    <name type="scientific">Saccharobesus litoralis</name>
    <dbReference type="NCBI Taxonomy" id="2172099"/>
    <lineage>
        <taxon>Bacteria</taxon>
        <taxon>Pseudomonadati</taxon>
        <taxon>Pseudomonadota</taxon>
        <taxon>Gammaproteobacteria</taxon>
        <taxon>Alteromonadales</taxon>
        <taxon>Alteromonadaceae</taxon>
        <taxon>Saccharobesus</taxon>
    </lineage>
</organism>
<dbReference type="PANTHER" id="PTHR46663:SF2">
    <property type="entry name" value="GGDEF DOMAIN-CONTAINING PROTEIN"/>
    <property type="match status" value="1"/>
</dbReference>
<dbReference type="InterPro" id="IPR043128">
    <property type="entry name" value="Rev_trsase/Diguanyl_cyclase"/>
</dbReference>
<dbReference type="KEGG" id="cate:C2869_03965"/>
<evidence type="ECO:0000313" key="4">
    <source>
        <dbReference type="EMBL" id="AWB65642.1"/>
    </source>
</evidence>
<dbReference type="GO" id="GO:0003824">
    <property type="term" value="F:catalytic activity"/>
    <property type="evidence" value="ECO:0007669"/>
    <property type="project" value="UniProtKB-ARBA"/>
</dbReference>
<dbReference type="Pfam" id="PF08447">
    <property type="entry name" value="PAS_3"/>
    <property type="match status" value="1"/>
</dbReference>
<evidence type="ECO:0000313" key="5">
    <source>
        <dbReference type="Proteomes" id="UP000244441"/>
    </source>
</evidence>
<dbReference type="EMBL" id="CP026604">
    <property type="protein sequence ID" value="AWB65642.1"/>
    <property type="molecule type" value="Genomic_DNA"/>
</dbReference>
<sequence length="308" mass="35281">MELNLEELNEKQLLVKVKKLEKILNVVAAAAKNSRLGIWQAYLHNGVCFWDEEMYRHYGVSKTSFKPNLENWLEFIHVEDRLKVEDAIYKALKGERHYRDINFRIVTPSGKIRFIEAHGQVIYDDDGLTPIGMMGANVDVTERLQNQAKITELAQTDPLTGLFNRGYFVESANLCFGLAKRGKYQVGICYLDLNHFKPINDTYGHAAGDYVLQTIAQRLKQLIRSSDICARFGGDEFVVILNRIQNEKDICQFIEKIQSAIKLPMVFNDNELSVSCAVGYSVFPDDGMQIDSLLHHADQRMYGNKRPR</sequence>
<dbReference type="NCBIfam" id="TIGR00229">
    <property type="entry name" value="sensory_box"/>
    <property type="match status" value="1"/>
</dbReference>
<feature type="domain" description="PAC" evidence="2">
    <location>
        <begin position="99"/>
        <end position="152"/>
    </location>
</feature>
<dbReference type="Gene3D" id="3.30.450.20">
    <property type="entry name" value="PAS domain"/>
    <property type="match status" value="1"/>
</dbReference>
<dbReference type="Gene3D" id="2.10.70.100">
    <property type="match status" value="1"/>
</dbReference>
<dbReference type="InterPro" id="IPR000014">
    <property type="entry name" value="PAS"/>
</dbReference>
<evidence type="ECO:0000259" key="2">
    <source>
        <dbReference type="PROSITE" id="PS50113"/>
    </source>
</evidence>
<dbReference type="InterPro" id="IPR013655">
    <property type="entry name" value="PAS_fold_3"/>
</dbReference>
<dbReference type="InterPro" id="IPR052163">
    <property type="entry name" value="DGC-Regulatory_Protein"/>
</dbReference>
<name>A0A2S0VN92_9ALTE</name>
<evidence type="ECO:0000259" key="3">
    <source>
        <dbReference type="PROSITE" id="PS50887"/>
    </source>
</evidence>
<dbReference type="CDD" id="cd00130">
    <property type="entry name" value="PAS"/>
    <property type="match status" value="1"/>
</dbReference>
<protein>
    <recommendedName>
        <fullName evidence="6">Diguanylate cyclase</fullName>
    </recommendedName>
</protein>
<dbReference type="InterPro" id="IPR001610">
    <property type="entry name" value="PAC"/>
</dbReference>
<dbReference type="InterPro" id="IPR000160">
    <property type="entry name" value="GGDEF_dom"/>
</dbReference>
<reference evidence="4 5" key="1">
    <citation type="submission" date="2018-01" db="EMBL/GenBank/DDBJ databases">
        <title>Genome sequence of a Cantenovulum-like bacteria.</title>
        <authorList>
            <person name="Tan W.R."/>
            <person name="Lau N.-S."/>
            <person name="Go F."/>
            <person name="Amirul A.-A.A."/>
        </authorList>
    </citation>
    <scope>NUCLEOTIDE SEQUENCE [LARGE SCALE GENOMIC DNA]</scope>
    <source>
        <strain evidence="4 5">CCB-QB4</strain>
    </source>
</reference>
<evidence type="ECO:0000256" key="1">
    <source>
        <dbReference type="ARBA" id="ARBA00001946"/>
    </source>
</evidence>
<dbReference type="Proteomes" id="UP000244441">
    <property type="component" value="Chromosome"/>
</dbReference>
<dbReference type="InterPro" id="IPR035965">
    <property type="entry name" value="PAS-like_dom_sf"/>
</dbReference>
<keyword evidence="5" id="KW-1185">Reference proteome</keyword>
<dbReference type="SUPFAM" id="SSF55785">
    <property type="entry name" value="PYP-like sensor domain (PAS domain)"/>
    <property type="match status" value="1"/>
</dbReference>
<dbReference type="SMART" id="SM00086">
    <property type="entry name" value="PAC"/>
    <property type="match status" value="1"/>
</dbReference>
<evidence type="ECO:0008006" key="6">
    <source>
        <dbReference type="Google" id="ProtNLM"/>
    </source>
</evidence>
<proteinExistence type="predicted"/>
<feature type="domain" description="GGDEF" evidence="3">
    <location>
        <begin position="184"/>
        <end position="308"/>
    </location>
</feature>
<dbReference type="RefSeq" id="WP_108601717.1">
    <property type="nucleotide sequence ID" value="NZ_CP026604.1"/>
</dbReference>
<dbReference type="PANTHER" id="PTHR46663">
    <property type="entry name" value="DIGUANYLATE CYCLASE DGCT-RELATED"/>
    <property type="match status" value="1"/>
</dbReference>
<dbReference type="PROSITE" id="PS50113">
    <property type="entry name" value="PAC"/>
    <property type="match status" value="1"/>
</dbReference>
<dbReference type="InterPro" id="IPR000700">
    <property type="entry name" value="PAS-assoc_C"/>
</dbReference>
<comment type="cofactor">
    <cofactor evidence="1">
        <name>Mg(2+)</name>
        <dbReference type="ChEBI" id="CHEBI:18420"/>
    </cofactor>
</comment>
<dbReference type="OrthoDB" id="766410at2"/>
<accession>A0A2S0VN92</accession>
<dbReference type="Pfam" id="PF00990">
    <property type="entry name" value="GGDEF"/>
    <property type="match status" value="1"/>
</dbReference>
<gene>
    <name evidence="4" type="ORF">C2869_03965</name>
</gene>
<dbReference type="SMART" id="SM00267">
    <property type="entry name" value="GGDEF"/>
    <property type="match status" value="1"/>
</dbReference>
<dbReference type="PROSITE" id="PS50887">
    <property type="entry name" value="GGDEF"/>
    <property type="match status" value="1"/>
</dbReference>
<dbReference type="NCBIfam" id="TIGR00254">
    <property type="entry name" value="GGDEF"/>
    <property type="match status" value="1"/>
</dbReference>
<dbReference type="SUPFAM" id="SSF55073">
    <property type="entry name" value="Nucleotide cyclase"/>
    <property type="match status" value="1"/>
</dbReference>